<gene>
    <name evidence="6" type="ORF">OBE_08012</name>
</gene>
<dbReference type="PANTHER" id="PTHR47053:SF1">
    <property type="entry name" value="MUREIN DD-ENDOPEPTIDASE MEPH-RELATED"/>
    <property type="match status" value="1"/>
</dbReference>
<dbReference type="InterPro" id="IPR000064">
    <property type="entry name" value="NLP_P60_dom"/>
</dbReference>
<reference evidence="6" key="1">
    <citation type="journal article" date="2013" name="Environ. Microbiol.">
        <title>Microbiota from the distal guts of lean and obese adolescents exhibit partial functional redundancy besides clear differences in community structure.</title>
        <authorList>
            <person name="Ferrer M."/>
            <person name="Ruiz A."/>
            <person name="Lanza F."/>
            <person name="Haange S.B."/>
            <person name="Oberbach A."/>
            <person name="Till H."/>
            <person name="Bargiela R."/>
            <person name="Campoy C."/>
            <person name="Segura M.T."/>
            <person name="Richter M."/>
            <person name="von Bergen M."/>
            <person name="Seifert J."/>
            <person name="Suarez A."/>
        </authorList>
    </citation>
    <scope>NUCLEOTIDE SEQUENCE</scope>
</reference>
<accession>K1TSM3</accession>
<protein>
    <submittedName>
        <fullName evidence="6">Lipoprotein, NLP/P60</fullName>
    </submittedName>
</protein>
<dbReference type="Pfam" id="PF00877">
    <property type="entry name" value="NLPC_P60"/>
    <property type="match status" value="1"/>
</dbReference>
<dbReference type="GO" id="GO:0006508">
    <property type="term" value="P:proteolysis"/>
    <property type="evidence" value="ECO:0007669"/>
    <property type="project" value="UniProtKB-KW"/>
</dbReference>
<sequence length="128" mass="14142">ALQDEEFARMIREAEKYLGVPYVWGGYSPSGFDCSGFVSYVINHCGNGWNLGRQTAEGLRNSCTFVSPGDAKPGDLIFFQGTYSTPGASHVGIYVGNNMMIHCGDPIHYSNIGTAYWQQHFMCFGRLP</sequence>
<dbReference type="InterPro" id="IPR051202">
    <property type="entry name" value="Peptidase_C40"/>
</dbReference>
<evidence type="ECO:0000313" key="6">
    <source>
        <dbReference type="EMBL" id="EKC62366.1"/>
    </source>
</evidence>
<dbReference type="SUPFAM" id="SSF54001">
    <property type="entry name" value="Cysteine proteinases"/>
    <property type="match status" value="1"/>
</dbReference>
<evidence type="ECO:0000259" key="5">
    <source>
        <dbReference type="PROSITE" id="PS51935"/>
    </source>
</evidence>
<evidence type="ECO:0000256" key="4">
    <source>
        <dbReference type="ARBA" id="ARBA00022807"/>
    </source>
</evidence>
<evidence type="ECO:0000256" key="3">
    <source>
        <dbReference type="ARBA" id="ARBA00022801"/>
    </source>
</evidence>
<name>K1TSM3_9ZZZZ</name>
<dbReference type="GO" id="GO:0008234">
    <property type="term" value="F:cysteine-type peptidase activity"/>
    <property type="evidence" value="ECO:0007669"/>
    <property type="project" value="UniProtKB-KW"/>
</dbReference>
<organism evidence="6">
    <name type="scientific">human gut metagenome</name>
    <dbReference type="NCBI Taxonomy" id="408170"/>
    <lineage>
        <taxon>unclassified sequences</taxon>
        <taxon>metagenomes</taxon>
        <taxon>organismal metagenomes</taxon>
    </lineage>
</organism>
<keyword evidence="3" id="KW-0378">Hydrolase</keyword>
<dbReference type="PANTHER" id="PTHR47053">
    <property type="entry name" value="MUREIN DD-ENDOPEPTIDASE MEPH-RELATED"/>
    <property type="match status" value="1"/>
</dbReference>
<feature type="domain" description="NlpC/P60" evidence="5">
    <location>
        <begin position="4"/>
        <end position="128"/>
    </location>
</feature>
<dbReference type="EMBL" id="AJWZ01005513">
    <property type="protein sequence ID" value="EKC62366.1"/>
    <property type="molecule type" value="Genomic_DNA"/>
</dbReference>
<keyword evidence="2" id="KW-0645">Protease</keyword>
<evidence type="ECO:0000256" key="2">
    <source>
        <dbReference type="ARBA" id="ARBA00022670"/>
    </source>
</evidence>
<keyword evidence="4" id="KW-0788">Thiol protease</keyword>
<comment type="similarity">
    <text evidence="1">Belongs to the peptidase C40 family.</text>
</comment>
<dbReference type="AlphaFoldDB" id="K1TSM3"/>
<dbReference type="InterPro" id="IPR038765">
    <property type="entry name" value="Papain-like_cys_pep_sf"/>
</dbReference>
<keyword evidence="6" id="KW-0449">Lipoprotein</keyword>
<dbReference type="PROSITE" id="PS51935">
    <property type="entry name" value="NLPC_P60"/>
    <property type="match status" value="1"/>
</dbReference>
<evidence type="ECO:0000256" key="1">
    <source>
        <dbReference type="ARBA" id="ARBA00007074"/>
    </source>
</evidence>
<feature type="non-terminal residue" evidence="6">
    <location>
        <position position="1"/>
    </location>
</feature>
<proteinExistence type="inferred from homology"/>
<dbReference type="Gene3D" id="3.90.1720.10">
    <property type="entry name" value="endopeptidase domain like (from Nostoc punctiforme)"/>
    <property type="match status" value="1"/>
</dbReference>
<comment type="caution">
    <text evidence="6">The sequence shown here is derived from an EMBL/GenBank/DDBJ whole genome shotgun (WGS) entry which is preliminary data.</text>
</comment>